<gene>
    <name evidence="2" type="ORF">CCAM_LOCUS1124</name>
</gene>
<keyword evidence="3" id="KW-1185">Reference proteome</keyword>
<name>A0A484K3P7_9ASTE</name>
<protein>
    <submittedName>
        <fullName evidence="2">Uncharacterized protein</fullName>
    </submittedName>
</protein>
<organism evidence="2 3">
    <name type="scientific">Cuscuta campestris</name>
    <dbReference type="NCBI Taxonomy" id="132261"/>
    <lineage>
        <taxon>Eukaryota</taxon>
        <taxon>Viridiplantae</taxon>
        <taxon>Streptophyta</taxon>
        <taxon>Embryophyta</taxon>
        <taxon>Tracheophyta</taxon>
        <taxon>Spermatophyta</taxon>
        <taxon>Magnoliopsida</taxon>
        <taxon>eudicotyledons</taxon>
        <taxon>Gunneridae</taxon>
        <taxon>Pentapetalae</taxon>
        <taxon>asterids</taxon>
        <taxon>lamiids</taxon>
        <taxon>Solanales</taxon>
        <taxon>Convolvulaceae</taxon>
        <taxon>Cuscuteae</taxon>
        <taxon>Cuscuta</taxon>
        <taxon>Cuscuta subgen. Grammica</taxon>
        <taxon>Cuscuta sect. Cleistogrammica</taxon>
    </lineage>
</organism>
<accession>A0A484K3P7</accession>
<proteinExistence type="predicted"/>
<evidence type="ECO:0000313" key="2">
    <source>
        <dbReference type="EMBL" id="VFQ59348.1"/>
    </source>
</evidence>
<evidence type="ECO:0000313" key="3">
    <source>
        <dbReference type="Proteomes" id="UP000595140"/>
    </source>
</evidence>
<dbReference type="EMBL" id="OOIL02000014">
    <property type="protein sequence ID" value="VFQ59348.1"/>
    <property type="molecule type" value="Genomic_DNA"/>
</dbReference>
<sequence length="317" mass="35251">MVHDAVVQGLGERVRDLERIECRVQKKKRRFDVPNQVSGEETRPRPHFRRAPSGQRVVRTVQAHDIAEDVIKEGHTLGVSDAEEERAVGETLHSHILREKAPEAVAVHHDAETAGRTPGKEDVTGTSEPFRHQLLDDNPENPRPPVVQARGGVRLLDIARERPPVTGSHHHTIPIVKIRIVGVGRQKMMLREIVGLHEARRTDIGFRPVGTALNRTIGSLMHGGVHTPAGALDENDPVRRPFSSFSGVPFVSRRATIKANDALGYSAGKDAENIGDIDCVLEEQQQHNRENYFKERERCGVFCCHTVLASSVIMEES</sequence>
<dbReference type="AlphaFoldDB" id="A0A484K3P7"/>
<dbReference type="Proteomes" id="UP000595140">
    <property type="component" value="Unassembled WGS sequence"/>
</dbReference>
<reference evidence="2 3" key="1">
    <citation type="submission" date="2018-04" db="EMBL/GenBank/DDBJ databases">
        <authorList>
            <person name="Vogel A."/>
        </authorList>
    </citation>
    <scope>NUCLEOTIDE SEQUENCE [LARGE SCALE GENOMIC DNA]</scope>
</reference>
<feature type="region of interest" description="Disordered" evidence="1">
    <location>
        <begin position="33"/>
        <end position="53"/>
    </location>
</feature>
<evidence type="ECO:0000256" key="1">
    <source>
        <dbReference type="SAM" id="MobiDB-lite"/>
    </source>
</evidence>